<accession>A0A843UB54</accession>
<evidence type="ECO:0000313" key="3">
    <source>
        <dbReference type="EMBL" id="MQL80828.1"/>
    </source>
</evidence>
<feature type="compositionally biased region" description="Low complexity" evidence="2">
    <location>
        <begin position="583"/>
        <end position="592"/>
    </location>
</feature>
<feature type="region of interest" description="Disordered" evidence="2">
    <location>
        <begin position="526"/>
        <end position="553"/>
    </location>
</feature>
<protein>
    <submittedName>
        <fullName evidence="3">Uncharacterized protein</fullName>
    </submittedName>
</protein>
<feature type="region of interest" description="Disordered" evidence="2">
    <location>
        <begin position="571"/>
        <end position="627"/>
    </location>
</feature>
<feature type="coiled-coil region" evidence="1">
    <location>
        <begin position="715"/>
        <end position="742"/>
    </location>
</feature>
<evidence type="ECO:0000313" key="4">
    <source>
        <dbReference type="Proteomes" id="UP000652761"/>
    </source>
</evidence>
<dbReference type="AlphaFoldDB" id="A0A843UB54"/>
<comment type="caution">
    <text evidence="3">The sequence shown here is derived from an EMBL/GenBank/DDBJ whole genome shotgun (WGS) entry which is preliminary data.</text>
</comment>
<feature type="region of interest" description="Disordered" evidence="2">
    <location>
        <begin position="339"/>
        <end position="358"/>
    </location>
</feature>
<sequence length="853" mass="96094">MKQMAEEDGHPAASEGQEEDAADDVGGRLYPVYFGASCAFLTLHLLSGRRGPDLNDGRRWCLEEALLQGGARLLGLLVWRVQRGGEALEEGLRRAESEVAELKRLRAEDARANEKVVGIFAAHEQSWIAERKKMRLQTQALLTQFQMLEAKREATMAETNGKVEEKERVIRSKEEALEEAAKRTTELEEMLRTAEAASEEAREEAKKEAQDHAAELWKHKTTFVELVSSQRQLEADMGRALRQAEAARRELEEAREQREEAAEAAERMADELARTRKDAEQKDKILSAMLRKSKLDTSEKQMLLKDLKLAKARKKQAELEVERLQGFCGQRHRKGLRGHLPLVAESSEEEQSSSFKRGRAGFHSRTLLLDYLEAESTNDNSECGTPEEGDAVSGSDSVRRYSSKDGEEELVTADIRHLQDWVRTETEKYASVLQQRHYAEVTAFTEQMRLKDEKLEAYRWRLLSMELEAKRLQSHIKGLDGNVSKLRKESVRLEALLMGKERELRALQEQFELHLHRCRKSVVEKTPELEIPSAGGSPEVDSETTQRGGGCDDAIDEVKNVQFVTQIIEKEPNHEGETEPELASSAASPSYSGQLEQGTFLSSQSPVEEIEEEKEVGVDPGHALLKPRFPESSAASVSPVQVSGPSSVCDNSPWKMDLHALGISYKIKRLKQQLLVLEKLAAAQALKQLPGKEDKRDANEHKQQFKGLLLVMSLLNKQVKRYQSLEEKADDLCKRMHEIDREGRSRGSCQGRAKEQTEALEGFLEETFQLQRYVVATGQKLMEIQTRISSSFGGGSDSDGGWKENPEFNLGRFAAIVRGLFREIQRGLEVRIARIIGNLEGTLASDGFLHMRN</sequence>
<feature type="coiled-coil region" evidence="1">
    <location>
        <begin position="85"/>
        <end position="115"/>
    </location>
</feature>
<feature type="region of interest" description="Disordered" evidence="2">
    <location>
        <begin position="376"/>
        <end position="405"/>
    </location>
</feature>
<dbReference type="PANTHER" id="PTHR47747:SF2">
    <property type="entry name" value="RIBONUCLEASE P PROTEIN SUBUNIT P38-LIKE PROTEIN"/>
    <property type="match status" value="1"/>
</dbReference>
<feature type="region of interest" description="Disordered" evidence="2">
    <location>
        <begin position="1"/>
        <end position="21"/>
    </location>
</feature>
<feature type="compositionally biased region" description="Polar residues" evidence="2">
    <location>
        <begin position="593"/>
        <end position="606"/>
    </location>
</feature>
<feature type="coiled-coil region" evidence="1">
    <location>
        <begin position="469"/>
        <end position="510"/>
    </location>
</feature>
<keyword evidence="4" id="KW-1185">Reference proteome</keyword>
<proteinExistence type="predicted"/>
<feature type="coiled-coil region" evidence="1">
    <location>
        <begin position="156"/>
        <end position="327"/>
    </location>
</feature>
<feature type="compositionally biased region" description="Basic and acidic residues" evidence="2">
    <location>
        <begin position="1"/>
        <end position="10"/>
    </location>
</feature>
<name>A0A843UB54_COLES</name>
<evidence type="ECO:0000256" key="1">
    <source>
        <dbReference type="SAM" id="Coils"/>
    </source>
</evidence>
<organism evidence="3 4">
    <name type="scientific">Colocasia esculenta</name>
    <name type="common">Wild taro</name>
    <name type="synonym">Arum esculentum</name>
    <dbReference type="NCBI Taxonomy" id="4460"/>
    <lineage>
        <taxon>Eukaryota</taxon>
        <taxon>Viridiplantae</taxon>
        <taxon>Streptophyta</taxon>
        <taxon>Embryophyta</taxon>
        <taxon>Tracheophyta</taxon>
        <taxon>Spermatophyta</taxon>
        <taxon>Magnoliopsida</taxon>
        <taxon>Liliopsida</taxon>
        <taxon>Araceae</taxon>
        <taxon>Aroideae</taxon>
        <taxon>Colocasieae</taxon>
        <taxon>Colocasia</taxon>
    </lineage>
</organism>
<dbReference type="EMBL" id="NMUH01000529">
    <property type="protein sequence ID" value="MQL80828.1"/>
    <property type="molecule type" value="Genomic_DNA"/>
</dbReference>
<dbReference type="Proteomes" id="UP000652761">
    <property type="component" value="Unassembled WGS sequence"/>
</dbReference>
<gene>
    <name evidence="3" type="ORF">Taro_013286</name>
</gene>
<keyword evidence="1" id="KW-0175">Coiled coil</keyword>
<dbReference type="PANTHER" id="PTHR47747">
    <property type="entry name" value="RIBONUCLEASE P PROTEIN SUBUNIT P38-LIKE PROTEIN"/>
    <property type="match status" value="1"/>
</dbReference>
<reference evidence="3" key="1">
    <citation type="submission" date="2017-07" db="EMBL/GenBank/DDBJ databases">
        <title>Taro Niue Genome Assembly and Annotation.</title>
        <authorList>
            <person name="Atibalentja N."/>
            <person name="Keating K."/>
            <person name="Fields C.J."/>
        </authorList>
    </citation>
    <scope>NUCLEOTIDE SEQUENCE</scope>
    <source>
        <strain evidence="3">Niue_2</strain>
        <tissue evidence="3">Leaf</tissue>
    </source>
</reference>
<dbReference type="OrthoDB" id="1735671at2759"/>
<evidence type="ECO:0000256" key="2">
    <source>
        <dbReference type="SAM" id="MobiDB-lite"/>
    </source>
</evidence>